<evidence type="ECO:0000259" key="5">
    <source>
        <dbReference type="PROSITE" id="PS50921"/>
    </source>
</evidence>
<dbReference type="Gene3D" id="1.10.10.10">
    <property type="entry name" value="Winged helix-like DNA-binding domain superfamily/Winged helix DNA-binding domain"/>
    <property type="match status" value="1"/>
</dbReference>
<keyword evidence="3" id="KW-0805">Transcription regulation</keyword>
<organism evidence="6 7">
    <name type="scientific">Microbacterium hominis</name>
    <dbReference type="NCBI Taxonomy" id="162426"/>
    <lineage>
        <taxon>Bacteria</taxon>
        <taxon>Bacillati</taxon>
        <taxon>Actinomycetota</taxon>
        <taxon>Actinomycetes</taxon>
        <taxon>Micrococcales</taxon>
        <taxon>Microbacteriaceae</taxon>
        <taxon>Microbacterium</taxon>
    </lineage>
</organism>
<keyword evidence="2" id="KW-0418">Kinase</keyword>
<dbReference type="Gene3D" id="3.30.450.40">
    <property type="match status" value="1"/>
</dbReference>
<dbReference type="Proteomes" id="UP000502498">
    <property type="component" value="Chromosome"/>
</dbReference>
<keyword evidence="4" id="KW-0804">Transcription</keyword>
<dbReference type="SUPFAM" id="SSF55781">
    <property type="entry name" value="GAF domain-like"/>
    <property type="match status" value="1"/>
</dbReference>
<dbReference type="EMBL" id="CP054038">
    <property type="protein sequence ID" value="QKJ18860.1"/>
    <property type="molecule type" value="Genomic_DNA"/>
</dbReference>
<keyword evidence="1" id="KW-0808">Transferase</keyword>
<dbReference type="InterPro" id="IPR005561">
    <property type="entry name" value="ANTAR"/>
</dbReference>
<dbReference type="InterPro" id="IPR011006">
    <property type="entry name" value="CheY-like_superfamily"/>
</dbReference>
<dbReference type="SUPFAM" id="SSF52172">
    <property type="entry name" value="CheY-like"/>
    <property type="match status" value="1"/>
</dbReference>
<evidence type="ECO:0000313" key="6">
    <source>
        <dbReference type="EMBL" id="QKJ18860.1"/>
    </source>
</evidence>
<dbReference type="InterPro" id="IPR029016">
    <property type="entry name" value="GAF-like_dom_sf"/>
</dbReference>
<dbReference type="Pfam" id="PF03861">
    <property type="entry name" value="ANTAR"/>
    <property type="match status" value="1"/>
</dbReference>
<evidence type="ECO:0000256" key="2">
    <source>
        <dbReference type="ARBA" id="ARBA00022777"/>
    </source>
</evidence>
<evidence type="ECO:0000313" key="7">
    <source>
        <dbReference type="Proteomes" id="UP000502498"/>
    </source>
</evidence>
<sequence>MPTTAGQDSSGDPFALVAAALADGENGDLCSPLRAAVSMPGAVVSTLGAPMGSQTLCASTRLGAQIDEIQIDLGEGPSWEALRTRHPVTASDLQVDGGARWPGAWAALRELDVGALFAFPLFVSTLGIGSIALYSVTARDLSAADIERMRSLAVVVSAMLLRRALSRLEETDDAAEERRYSRREVHQATGMVAARNGIGVDDALLLLRGHAYGEGRSVREVAADVISRRLDLGL</sequence>
<dbReference type="GO" id="GO:0016301">
    <property type="term" value="F:kinase activity"/>
    <property type="evidence" value="ECO:0007669"/>
    <property type="project" value="UniProtKB-KW"/>
</dbReference>
<gene>
    <name evidence="6" type="ORF">HQM25_05330</name>
</gene>
<accession>A0A7D4TEG3</accession>
<evidence type="ECO:0000256" key="4">
    <source>
        <dbReference type="ARBA" id="ARBA00023163"/>
    </source>
</evidence>
<dbReference type="AlphaFoldDB" id="A0A7D4TEG3"/>
<dbReference type="GO" id="GO:0003723">
    <property type="term" value="F:RNA binding"/>
    <property type="evidence" value="ECO:0007669"/>
    <property type="project" value="InterPro"/>
</dbReference>
<name>A0A7D4TEG3_9MICO</name>
<evidence type="ECO:0000256" key="3">
    <source>
        <dbReference type="ARBA" id="ARBA00023015"/>
    </source>
</evidence>
<proteinExistence type="predicted"/>
<dbReference type="Pfam" id="PF13185">
    <property type="entry name" value="GAF_2"/>
    <property type="match status" value="1"/>
</dbReference>
<protein>
    <submittedName>
        <fullName evidence="6">GAF and ANTAR domain-containing protein</fullName>
    </submittedName>
</protein>
<feature type="domain" description="ANTAR" evidence="5">
    <location>
        <begin position="165"/>
        <end position="226"/>
    </location>
</feature>
<reference evidence="6 7" key="1">
    <citation type="submission" date="2020-05" db="EMBL/GenBank/DDBJ databases">
        <title>Strain PA2F3 complete genome.</title>
        <authorList>
            <person name="Kim Y.-S."/>
            <person name="Kim S.-J."/>
            <person name="Jung H.-k."/>
            <person name="Kim S.-E."/>
            <person name="Kim K.-H."/>
        </authorList>
    </citation>
    <scope>NUCLEOTIDE SEQUENCE [LARGE SCALE GENOMIC DNA]</scope>
    <source>
        <strain evidence="6 7">PA2F3</strain>
    </source>
</reference>
<dbReference type="InterPro" id="IPR036388">
    <property type="entry name" value="WH-like_DNA-bd_sf"/>
</dbReference>
<dbReference type="RefSeq" id="WP_172989301.1">
    <property type="nucleotide sequence ID" value="NZ_CP054038.1"/>
</dbReference>
<evidence type="ECO:0000256" key="1">
    <source>
        <dbReference type="ARBA" id="ARBA00022679"/>
    </source>
</evidence>
<dbReference type="InterPro" id="IPR003018">
    <property type="entry name" value="GAF"/>
</dbReference>
<dbReference type="PROSITE" id="PS50921">
    <property type="entry name" value="ANTAR"/>
    <property type="match status" value="1"/>
</dbReference>
<dbReference type="SMART" id="SM01012">
    <property type="entry name" value="ANTAR"/>
    <property type="match status" value="1"/>
</dbReference>